<proteinExistence type="predicted"/>
<evidence type="ECO:0000313" key="4">
    <source>
        <dbReference type="Proteomes" id="UP000224634"/>
    </source>
</evidence>
<feature type="compositionally biased region" description="Polar residues" evidence="1">
    <location>
        <begin position="589"/>
        <end position="600"/>
    </location>
</feature>
<feature type="chain" id="PRO_5013355799" description="Glycosyl hydrolase" evidence="2">
    <location>
        <begin position="35"/>
        <end position="647"/>
    </location>
</feature>
<sequence>MLGPRTFPGMGIFPPLRAVLLYLFLSLLFVLVLAHPAESVSQNEQIIRDDGQKILNGPPSTQPLSGSIASAPQKPIIRDSRPSDGTLQRLLNAIDVMQASYFEVWQGTWPSGNDWTRAVMGTQVSATLSALSWRLDDILLPSSRSDAAGGCHSPGSEPFDALAYENLINYYFQQTSAYYFGENAIGLRQQAYDDMLWVVLGWLENVKFQTLHSGLHYSSYAAVNDSLRPSWHGTQFQAPAAHRARVFYELASQGWDTALCDGGMIWSPYLTPYKNAITNELFISASIGMYLYFPGDHIDSPLMAQPSQDQFVSHPHDPNHLDAAIKAYKWLKKSNMTNPNNGLYADGFHIRGWNGPMQPGTQKCDVLNTMVYTYNQGVILSGLRGLWLATGSKSYLRDGHDLVRGVMKASGWSNTTSQKWRGLGRGGVLEEFCDSYGNCTQNGHTFKSIFFHHFAEFCRPLNPHEESFLSTTAPGHADAAQTKKRKSVFLRHLKMCSTYRSWIEHNANATWVTKNEEGKFGMWWGRAYPDHTTHPAEEATLPYGAIDYINGGAAGEGAEHLSGLLSNINGPHVGDGFRKHYQDSHERGSANNNVEETANPESVKRDINDRGRGRTVETQAGAVAVFRALYQWETSPSLATDPASSDL</sequence>
<evidence type="ECO:0000313" key="3">
    <source>
        <dbReference type="EMBL" id="PGH05824.1"/>
    </source>
</evidence>
<keyword evidence="2" id="KW-0732">Signal</keyword>
<evidence type="ECO:0000256" key="2">
    <source>
        <dbReference type="SAM" id="SignalP"/>
    </source>
</evidence>
<dbReference type="AlphaFoldDB" id="A0A2B7X2F6"/>
<dbReference type="EMBL" id="PDNA01000184">
    <property type="protein sequence ID" value="PGH05824.1"/>
    <property type="molecule type" value="Genomic_DNA"/>
</dbReference>
<dbReference type="Gene3D" id="1.50.10.20">
    <property type="match status" value="1"/>
</dbReference>
<dbReference type="OrthoDB" id="4104179at2759"/>
<evidence type="ECO:0008006" key="5">
    <source>
        <dbReference type="Google" id="ProtNLM"/>
    </source>
</evidence>
<comment type="caution">
    <text evidence="3">The sequence shown here is derived from an EMBL/GenBank/DDBJ whole genome shotgun (WGS) entry which is preliminary data.</text>
</comment>
<organism evidence="3 4">
    <name type="scientific">Polytolypa hystricis (strain UAMH7299)</name>
    <dbReference type="NCBI Taxonomy" id="1447883"/>
    <lineage>
        <taxon>Eukaryota</taxon>
        <taxon>Fungi</taxon>
        <taxon>Dikarya</taxon>
        <taxon>Ascomycota</taxon>
        <taxon>Pezizomycotina</taxon>
        <taxon>Eurotiomycetes</taxon>
        <taxon>Eurotiomycetidae</taxon>
        <taxon>Onygenales</taxon>
        <taxon>Onygenales incertae sedis</taxon>
        <taxon>Polytolypa</taxon>
    </lineage>
</organism>
<feature type="signal peptide" evidence="2">
    <location>
        <begin position="1"/>
        <end position="34"/>
    </location>
</feature>
<dbReference type="PANTHER" id="PTHR47791">
    <property type="entry name" value="MEIOTICALLY UP-REGULATED GENE 191 PROTEIN"/>
    <property type="match status" value="1"/>
</dbReference>
<evidence type="ECO:0000256" key="1">
    <source>
        <dbReference type="SAM" id="MobiDB-lite"/>
    </source>
</evidence>
<protein>
    <recommendedName>
        <fullName evidence="5">Glycosyl hydrolase</fullName>
    </recommendedName>
</protein>
<feature type="region of interest" description="Disordered" evidence="1">
    <location>
        <begin position="581"/>
        <end position="608"/>
    </location>
</feature>
<feature type="region of interest" description="Disordered" evidence="1">
    <location>
        <begin position="51"/>
        <end position="82"/>
    </location>
</feature>
<dbReference type="InterPro" id="IPR005198">
    <property type="entry name" value="Glyco_hydro_76"/>
</dbReference>
<reference evidence="3 4" key="1">
    <citation type="submission" date="2017-10" db="EMBL/GenBank/DDBJ databases">
        <title>Comparative genomics in systemic dimorphic fungi from Ajellomycetaceae.</title>
        <authorList>
            <person name="Munoz J.F."/>
            <person name="Mcewen J.G."/>
            <person name="Clay O.K."/>
            <person name="Cuomo C.A."/>
        </authorList>
    </citation>
    <scope>NUCLEOTIDE SEQUENCE [LARGE SCALE GENOMIC DNA]</scope>
    <source>
        <strain evidence="3 4">UAMH7299</strain>
    </source>
</reference>
<dbReference type="Proteomes" id="UP000224634">
    <property type="component" value="Unassembled WGS sequence"/>
</dbReference>
<dbReference type="InterPro" id="IPR008928">
    <property type="entry name" value="6-hairpin_glycosidase_sf"/>
</dbReference>
<dbReference type="STRING" id="1447883.A0A2B7X2F6"/>
<gene>
    <name evidence="3" type="ORF">AJ80_08272</name>
</gene>
<dbReference type="InterPro" id="IPR053169">
    <property type="entry name" value="MUG_Protein"/>
</dbReference>
<dbReference type="SUPFAM" id="SSF48208">
    <property type="entry name" value="Six-hairpin glycosidases"/>
    <property type="match status" value="1"/>
</dbReference>
<keyword evidence="4" id="KW-1185">Reference proteome</keyword>
<feature type="compositionally biased region" description="Polar residues" evidence="1">
    <location>
        <begin position="58"/>
        <end position="70"/>
    </location>
</feature>
<dbReference type="Pfam" id="PF03663">
    <property type="entry name" value="Glyco_hydro_76"/>
    <property type="match status" value="1"/>
</dbReference>
<dbReference type="PANTHER" id="PTHR47791:SF2">
    <property type="entry name" value="ENDO MANNANASE, GH76 FAMILY (EUROFUNG)"/>
    <property type="match status" value="1"/>
</dbReference>
<accession>A0A2B7X2F6</accession>
<dbReference type="GO" id="GO:0005975">
    <property type="term" value="P:carbohydrate metabolic process"/>
    <property type="evidence" value="ECO:0007669"/>
    <property type="project" value="InterPro"/>
</dbReference>
<name>A0A2B7X2F6_POLH7</name>